<comment type="similarity">
    <text evidence="1">Belongs to the transferase hexapeptide repeat family.</text>
</comment>
<keyword evidence="2 4" id="KW-0808">Transferase</keyword>
<evidence type="ECO:0000256" key="1">
    <source>
        <dbReference type="ARBA" id="ARBA00007274"/>
    </source>
</evidence>
<gene>
    <name evidence="4" type="ORF">SAMN06295910_0967</name>
</gene>
<accession>A0A1X7G174</accession>
<dbReference type="GO" id="GO:0016746">
    <property type="term" value="F:acyltransferase activity"/>
    <property type="evidence" value="ECO:0007669"/>
    <property type="project" value="UniProtKB-KW"/>
</dbReference>
<dbReference type="PANTHER" id="PTHR42811">
    <property type="entry name" value="SERINE ACETYLTRANSFERASE"/>
    <property type="match status" value="1"/>
</dbReference>
<dbReference type="InterPro" id="IPR001451">
    <property type="entry name" value="Hexapep"/>
</dbReference>
<dbReference type="CDD" id="cd03354">
    <property type="entry name" value="LbH_SAT"/>
    <property type="match status" value="1"/>
</dbReference>
<evidence type="ECO:0000256" key="3">
    <source>
        <dbReference type="ARBA" id="ARBA00023315"/>
    </source>
</evidence>
<dbReference type="InterPro" id="IPR045304">
    <property type="entry name" value="LbH_SAT"/>
</dbReference>
<sequence length="209" mass="22552">MALAGALSAGREWWLISNWTELKAYIRADLASMGVRAGLKTWFLDPVARLIILMRCNEYLLNTGKPRLLRLPVLFWFRRLSVRLGFSLGPNIFGPGVAIVHHGLLVIDPTTRIGRNCRIHMGAHIGGAAQFCEPGEEHKFSPRIGDNVYIGPGAKIYGPVRIGDNCTIGANAVVTRSFPEAGLTLAGVPAKIIAQGGTGERVLKGASIS</sequence>
<reference evidence="5" key="1">
    <citation type="submission" date="2017-04" db="EMBL/GenBank/DDBJ databases">
        <authorList>
            <person name="Varghese N."/>
            <person name="Submissions S."/>
        </authorList>
    </citation>
    <scope>NUCLEOTIDE SEQUENCE [LARGE SCALE GENOMIC DNA]</scope>
    <source>
        <strain evidence="5">Dd16</strain>
    </source>
</reference>
<proteinExistence type="inferred from homology"/>
<organism evidence="4 5">
    <name type="scientific">Allosphingosinicella indica</name>
    <dbReference type="NCBI Taxonomy" id="941907"/>
    <lineage>
        <taxon>Bacteria</taxon>
        <taxon>Pseudomonadati</taxon>
        <taxon>Pseudomonadota</taxon>
        <taxon>Alphaproteobacteria</taxon>
        <taxon>Sphingomonadales</taxon>
        <taxon>Sphingomonadaceae</taxon>
        <taxon>Allosphingosinicella</taxon>
    </lineage>
</organism>
<evidence type="ECO:0000313" key="5">
    <source>
        <dbReference type="Proteomes" id="UP000192934"/>
    </source>
</evidence>
<dbReference type="EMBL" id="LT840185">
    <property type="protein sequence ID" value="SMF62195.1"/>
    <property type="molecule type" value="Genomic_DNA"/>
</dbReference>
<evidence type="ECO:0000313" key="4">
    <source>
        <dbReference type="EMBL" id="SMF62195.1"/>
    </source>
</evidence>
<evidence type="ECO:0000256" key="2">
    <source>
        <dbReference type="ARBA" id="ARBA00022679"/>
    </source>
</evidence>
<keyword evidence="3" id="KW-0012">Acyltransferase</keyword>
<dbReference type="Proteomes" id="UP000192934">
    <property type="component" value="Chromosome I"/>
</dbReference>
<dbReference type="SUPFAM" id="SSF51161">
    <property type="entry name" value="Trimeric LpxA-like enzymes"/>
    <property type="match status" value="1"/>
</dbReference>
<dbReference type="AlphaFoldDB" id="A0A1X7G174"/>
<dbReference type="Pfam" id="PF00132">
    <property type="entry name" value="Hexapep"/>
    <property type="match status" value="1"/>
</dbReference>
<dbReference type="Gene3D" id="2.160.10.10">
    <property type="entry name" value="Hexapeptide repeat proteins"/>
    <property type="match status" value="1"/>
</dbReference>
<dbReference type="STRING" id="941907.SAMN06295910_0967"/>
<dbReference type="InterPro" id="IPR011004">
    <property type="entry name" value="Trimer_LpxA-like_sf"/>
</dbReference>
<keyword evidence="5" id="KW-1185">Reference proteome</keyword>
<protein>
    <submittedName>
        <fullName evidence="4">Serine O-acetyltransferase</fullName>
    </submittedName>
</protein>
<dbReference type="OrthoDB" id="9815592at2"/>
<name>A0A1X7G174_9SPHN</name>